<feature type="chain" id="PRO_5038750989" description="Lipoprotein" evidence="1">
    <location>
        <begin position="28"/>
        <end position="288"/>
    </location>
</feature>
<dbReference type="RefSeq" id="WP_093658659.1">
    <property type="nucleotide sequence ID" value="NZ_FOET01000005.1"/>
</dbReference>
<dbReference type="AlphaFoldDB" id="A0A1H9E9Y9"/>
<dbReference type="SUPFAM" id="SSF89392">
    <property type="entry name" value="Prokaryotic lipoproteins and lipoprotein localization factors"/>
    <property type="match status" value="1"/>
</dbReference>
<feature type="signal peptide" evidence="1">
    <location>
        <begin position="1"/>
        <end position="27"/>
    </location>
</feature>
<evidence type="ECO:0008006" key="4">
    <source>
        <dbReference type="Google" id="ProtNLM"/>
    </source>
</evidence>
<dbReference type="PROSITE" id="PS51257">
    <property type="entry name" value="PROKAR_LIPOPROTEIN"/>
    <property type="match status" value="1"/>
</dbReference>
<proteinExistence type="predicted"/>
<dbReference type="Gene3D" id="2.50.20.20">
    <property type="match status" value="1"/>
</dbReference>
<sequence length="288" mass="29789">MVVQRGRKGRAAAVGAVCAGTVLAALAAAGCSGRGTAAAAADVSAAEARAAVRGAADALAGAGTSRTRTAVEMTNGGTRVTIRGTGVFDYGRRTGRLRVVLPGEATGESERRRVVELVTPGALYMRNRGAGVPDGKWVRVDTATLPDGNLVTGGATDPISAAELLRGVRSVSFHGEERLHGETVRHYRGTVDLAAAAEAAEPRSRGQLAAAAKGLSNRTVAFDAYVDERGRLRKVRHRFSFPQAAGASGRRGEEAAVVSTTSLYGFGVPVEVELPRPEDIYTGRIAAP</sequence>
<organism evidence="2 3">
    <name type="scientific">Streptomyces radiopugnans</name>
    <dbReference type="NCBI Taxonomy" id="403935"/>
    <lineage>
        <taxon>Bacteria</taxon>
        <taxon>Bacillati</taxon>
        <taxon>Actinomycetota</taxon>
        <taxon>Actinomycetes</taxon>
        <taxon>Kitasatosporales</taxon>
        <taxon>Streptomycetaceae</taxon>
        <taxon>Streptomyces</taxon>
    </lineage>
</organism>
<evidence type="ECO:0000313" key="2">
    <source>
        <dbReference type="EMBL" id="SEQ22594.1"/>
    </source>
</evidence>
<dbReference type="InterPro" id="IPR029046">
    <property type="entry name" value="LolA/LolB/LppX"/>
</dbReference>
<gene>
    <name evidence="2" type="ORF">SAMN05216481_10510</name>
</gene>
<evidence type="ECO:0000256" key="1">
    <source>
        <dbReference type="SAM" id="SignalP"/>
    </source>
</evidence>
<dbReference type="EMBL" id="FOET01000005">
    <property type="protein sequence ID" value="SEQ22594.1"/>
    <property type="molecule type" value="Genomic_DNA"/>
</dbReference>
<protein>
    <recommendedName>
        <fullName evidence="4">Lipoprotein</fullName>
    </recommendedName>
</protein>
<accession>A0A1H9E9Y9</accession>
<name>A0A1H9E9Y9_9ACTN</name>
<dbReference type="STRING" id="403935.SAMN05216481_10510"/>
<keyword evidence="3" id="KW-1185">Reference proteome</keyword>
<reference evidence="2 3" key="1">
    <citation type="submission" date="2016-10" db="EMBL/GenBank/DDBJ databases">
        <authorList>
            <person name="de Groot N.N."/>
        </authorList>
    </citation>
    <scope>NUCLEOTIDE SEQUENCE [LARGE SCALE GENOMIC DNA]</scope>
    <source>
        <strain evidence="2 3">CGMCC 4.3519</strain>
    </source>
</reference>
<dbReference type="Proteomes" id="UP000199055">
    <property type="component" value="Unassembled WGS sequence"/>
</dbReference>
<evidence type="ECO:0000313" key="3">
    <source>
        <dbReference type="Proteomes" id="UP000199055"/>
    </source>
</evidence>
<keyword evidence="1" id="KW-0732">Signal</keyword>